<protein>
    <submittedName>
        <fullName evidence="1">Uncharacterized protein</fullName>
    </submittedName>
</protein>
<evidence type="ECO:0000313" key="1">
    <source>
        <dbReference type="EMBL" id="KAI3793490.1"/>
    </source>
</evidence>
<name>A0ACB9HEA4_9ASTR</name>
<reference evidence="2" key="1">
    <citation type="journal article" date="2022" name="Mol. Ecol. Resour.">
        <title>The genomes of chicory, endive, great burdock and yacon provide insights into Asteraceae palaeo-polyploidization history and plant inulin production.</title>
        <authorList>
            <person name="Fan W."/>
            <person name="Wang S."/>
            <person name="Wang H."/>
            <person name="Wang A."/>
            <person name="Jiang F."/>
            <person name="Liu H."/>
            <person name="Zhao H."/>
            <person name="Xu D."/>
            <person name="Zhang Y."/>
        </authorList>
    </citation>
    <scope>NUCLEOTIDE SEQUENCE [LARGE SCALE GENOMIC DNA]</scope>
    <source>
        <strain evidence="2">cv. Yunnan</strain>
    </source>
</reference>
<sequence>MDDEFEESDVIFVQVEASTKRDNFFKFEKPEFSRLKRGRKKKKKKGRRISSVPINIPENKSSVYEDLALETDLFEDDDGSEERIIPPHVIWGRKTMENVAYSIWTRRGETLKIRDFIFKITGFLES</sequence>
<evidence type="ECO:0000313" key="2">
    <source>
        <dbReference type="Proteomes" id="UP001056120"/>
    </source>
</evidence>
<keyword evidence="2" id="KW-1185">Reference proteome</keyword>
<reference evidence="1 2" key="2">
    <citation type="journal article" date="2022" name="Mol. Ecol. Resour.">
        <title>The genomes of chicory, endive, great burdock and yacon provide insights into Asteraceae paleo-polyploidization history and plant inulin production.</title>
        <authorList>
            <person name="Fan W."/>
            <person name="Wang S."/>
            <person name="Wang H."/>
            <person name="Wang A."/>
            <person name="Jiang F."/>
            <person name="Liu H."/>
            <person name="Zhao H."/>
            <person name="Xu D."/>
            <person name="Zhang Y."/>
        </authorList>
    </citation>
    <scope>NUCLEOTIDE SEQUENCE [LARGE SCALE GENOMIC DNA]</scope>
    <source>
        <strain evidence="2">cv. Yunnan</strain>
        <tissue evidence="1">Leaves</tissue>
    </source>
</reference>
<dbReference type="Proteomes" id="UP001056120">
    <property type="component" value="Linkage Group LG12"/>
</dbReference>
<comment type="caution">
    <text evidence="1">The sequence shown here is derived from an EMBL/GenBank/DDBJ whole genome shotgun (WGS) entry which is preliminary data.</text>
</comment>
<dbReference type="EMBL" id="CM042029">
    <property type="protein sequence ID" value="KAI3793490.1"/>
    <property type="molecule type" value="Genomic_DNA"/>
</dbReference>
<proteinExistence type="predicted"/>
<gene>
    <name evidence="1" type="ORF">L1987_36109</name>
</gene>
<organism evidence="1 2">
    <name type="scientific">Smallanthus sonchifolius</name>
    <dbReference type="NCBI Taxonomy" id="185202"/>
    <lineage>
        <taxon>Eukaryota</taxon>
        <taxon>Viridiplantae</taxon>
        <taxon>Streptophyta</taxon>
        <taxon>Embryophyta</taxon>
        <taxon>Tracheophyta</taxon>
        <taxon>Spermatophyta</taxon>
        <taxon>Magnoliopsida</taxon>
        <taxon>eudicotyledons</taxon>
        <taxon>Gunneridae</taxon>
        <taxon>Pentapetalae</taxon>
        <taxon>asterids</taxon>
        <taxon>campanulids</taxon>
        <taxon>Asterales</taxon>
        <taxon>Asteraceae</taxon>
        <taxon>Asteroideae</taxon>
        <taxon>Heliantheae alliance</taxon>
        <taxon>Millerieae</taxon>
        <taxon>Smallanthus</taxon>
    </lineage>
</organism>
<accession>A0ACB9HEA4</accession>